<feature type="domain" description="SnoaL-like" evidence="2">
    <location>
        <begin position="41"/>
        <end position="137"/>
    </location>
</feature>
<feature type="signal peptide" evidence="1">
    <location>
        <begin position="1"/>
        <end position="19"/>
    </location>
</feature>
<evidence type="ECO:0000313" key="4">
    <source>
        <dbReference type="Proteomes" id="UP001139353"/>
    </source>
</evidence>
<reference evidence="3" key="1">
    <citation type="submission" date="2021-11" db="EMBL/GenBank/DDBJ databases">
        <title>BS-T2-15 a new species belonging to the Comamonadaceae family isolated from the soil of a French oak forest.</title>
        <authorList>
            <person name="Mieszkin S."/>
            <person name="Alain K."/>
        </authorList>
    </citation>
    <scope>NUCLEOTIDE SEQUENCE</scope>
    <source>
        <strain evidence="3">BS-T2-15</strain>
    </source>
</reference>
<keyword evidence="1" id="KW-0732">Signal</keyword>
<name>A0A9X1YH86_9BURK</name>
<dbReference type="InterPro" id="IPR037401">
    <property type="entry name" value="SnoaL-like"/>
</dbReference>
<dbReference type="SUPFAM" id="SSF54427">
    <property type="entry name" value="NTF2-like"/>
    <property type="match status" value="1"/>
</dbReference>
<dbReference type="InterPro" id="IPR032710">
    <property type="entry name" value="NTF2-like_dom_sf"/>
</dbReference>
<gene>
    <name evidence="3" type="ORF">LPC04_01375</name>
</gene>
<keyword evidence="4" id="KW-1185">Reference proteome</keyword>
<dbReference type="EMBL" id="JAJLJH010000001">
    <property type="protein sequence ID" value="MCK9684352.1"/>
    <property type="molecule type" value="Genomic_DNA"/>
</dbReference>
<dbReference type="AlphaFoldDB" id="A0A9X1YH86"/>
<accession>A0A9X1YH86</accession>
<dbReference type="Proteomes" id="UP001139353">
    <property type="component" value="Unassembled WGS sequence"/>
</dbReference>
<evidence type="ECO:0000256" key="1">
    <source>
        <dbReference type="SAM" id="SignalP"/>
    </source>
</evidence>
<dbReference type="Gene3D" id="3.10.450.50">
    <property type="match status" value="1"/>
</dbReference>
<protein>
    <submittedName>
        <fullName evidence="3">DUF4440 domain-containing protein</fullName>
    </submittedName>
</protein>
<sequence>MRPALLACTLSLFAIHAVAAALPSEADVNATAAEVKAAEIAFARSMADRRFDRFTDYVAEDAVFNGREMQIGRAAVLKTWKAYFDAPKPPFSWAPDAIAPTADRHHAISTGLVHDQDGKLIGRYTTIWRKEADGHWRAVADQGVGVDCPIK</sequence>
<evidence type="ECO:0000259" key="2">
    <source>
        <dbReference type="Pfam" id="PF12680"/>
    </source>
</evidence>
<organism evidence="3 4">
    <name type="scientific">Scleromatobacter humisilvae</name>
    <dbReference type="NCBI Taxonomy" id="2897159"/>
    <lineage>
        <taxon>Bacteria</taxon>
        <taxon>Pseudomonadati</taxon>
        <taxon>Pseudomonadota</taxon>
        <taxon>Betaproteobacteria</taxon>
        <taxon>Burkholderiales</taxon>
        <taxon>Sphaerotilaceae</taxon>
        <taxon>Scleromatobacter</taxon>
    </lineage>
</organism>
<dbReference type="Pfam" id="PF12680">
    <property type="entry name" value="SnoaL_2"/>
    <property type="match status" value="1"/>
</dbReference>
<comment type="caution">
    <text evidence="3">The sequence shown here is derived from an EMBL/GenBank/DDBJ whole genome shotgun (WGS) entry which is preliminary data.</text>
</comment>
<dbReference type="RefSeq" id="WP_275680385.1">
    <property type="nucleotide sequence ID" value="NZ_JAJLJH010000001.1"/>
</dbReference>
<feature type="chain" id="PRO_5040881224" evidence="1">
    <location>
        <begin position="20"/>
        <end position="151"/>
    </location>
</feature>
<evidence type="ECO:0000313" key="3">
    <source>
        <dbReference type="EMBL" id="MCK9684352.1"/>
    </source>
</evidence>
<proteinExistence type="predicted"/>